<protein>
    <submittedName>
        <fullName evidence="1">Cyclic-di-AMP receptor</fullName>
    </submittedName>
</protein>
<proteinExistence type="predicted"/>
<dbReference type="Proteomes" id="UP000595814">
    <property type="component" value="Chromosome"/>
</dbReference>
<evidence type="ECO:0000313" key="2">
    <source>
        <dbReference type="Proteomes" id="UP000595814"/>
    </source>
</evidence>
<gene>
    <name evidence="1" type="ORF">JFY71_08375</name>
</gene>
<keyword evidence="2" id="KW-1185">Reference proteome</keyword>
<dbReference type="EMBL" id="CP066744">
    <property type="protein sequence ID" value="QQK07328.1"/>
    <property type="molecule type" value="Genomic_DNA"/>
</dbReference>
<sequence>MKFIVAVVEDDISHDITKLLAVKKIRCTKISSTGGALKKGNSTLIIGFKDEQLDEILKIFKDISENRLKEPDDKKSYNANVFVLNMEKSESF</sequence>
<organism evidence="1 2">
    <name type="scientific">Miniphocaeibacter halophilus</name>
    <dbReference type="NCBI Taxonomy" id="2931922"/>
    <lineage>
        <taxon>Bacteria</taxon>
        <taxon>Bacillati</taxon>
        <taxon>Bacillota</taxon>
        <taxon>Tissierellia</taxon>
        <taxon>Tissierellales</taxon>
        <taxon>Peptoniphilaceae</taxon>
        <taxon>Miniphocaeibacter</taxon>
    </lineage>
</organism>
<reference evidence="1 2" key="1">
    <citation type="journal article" date="2022" name="Int. J. Syst. Evol. Microbiol.">
        <title>Miniphocaeibacter halophilus sp. nov., an ammonium-tolerant acetate-producing bacterium isolated from a biogas system.</title>
        <authorList>
            <person name="Schnurer A."/>
            <person name="Singh A."/>
            <person name="Bi S."/>
            <person name="Qiao W."/>
            <person name="Westerholm M."/>
        </authorList>
    </citation>
    <scope>NUCLEOTIDE SEQUENCE [LARGE SCALE GENOMIC DNA]</scope>
    <source>
        <strain evidence="1 2">AMB_01</strain>
    </source>
</reference>
<name>A0AC61MXD4_9FIRM</name>
<evidence type="ECO:0000313" key="1">
    <source>
        <dbReference type="EMBL" id="QQK07328.1"/>
    </source>
</evidence>
<keyword evidence="1" id="KW-0675">Receptor</keyword>
<accession>A0AC61MXD4</accession>